<dbReference type="InterPro" id="IPR000706">
    <property type="entry name" value="AGPR_type-1"/>
</dbReference>
<reference evidence="8 9" key="1">
    <citation type="submission" date="2021-12" db="EMBL/GenBank/DDBJ databases">
        <title>Genome sequencing of bacteria with rrn-lacking chromosome and rrn-plasmid.</title>
        <authorList>
            <person name="Anda M."/>
            <person name="Iwasaki W."/>
        </authorList>
    </citation>
    <scope>NUCLEOTIDE SEQUENCE [LARGE SCALE GENOMIC DNA]</scope>
    <source>
        <strain evidence="8 9">DSM 100852</strain>
        <plasmid evidence="8 9">pFA1</plasmid>
    </source>
</reference>
<dbReference type="Proteomes" id="UP001348817">
    <property type="component" value="Plasmid pFA1"/>
</dbReference>
<dbReference type="SUPFAM" id="SSF51735">
    <property type="entry name" value="NAD(P)-binding Rossmann-fold domains"/>
    <property type="match status" value="1"/>
</dbReference>
<keyword evidence="3 5" id="KW-0521">NADP</keyword>
<keyword evidence="4 5" id="KW-0560">Oxidoreductase</keyword>
<comment type="function">
    <text evidence="5">Catalyzes the NADPH-dependent reduction of N-acetyl-5-glutamyl phosphate to yield N-acetyl-L-glutamate 5-semialdehyde.</text>
</comment>
<evidence type="ECO:0000256" key="6">
    <source>
        <dbReference type="PROSITE-ProRule" id="PRU10010"/>
    </source>
</evidence>
<name>A0AAU9CY53_9BACT</name>
<evidence type="ECO:0000313" key="9">
    <source>
        <dbReference type="Proteomes" id="UP001348817"/>
    </source>
</evidence>
<organism evidence="8 9">
    <name type="scientific">Fulvitalea axinellae</name>
    <dbReference type="NCBI Taxonomy" id="1182444"/>
    <lineage>
        <taxon>Bacteria</taxon>
        <taxon>Pseudomonadati</taxon>
        <taxon>Bacteroidota</taxon>
        <taxon>Cytophagia</taxon>
        <taxon>Cytophagales</taxon>
        <taxon>Persicobacteraceae</taxon>
        <taxon>Fulvitalea</taxon>
    </lineage>
</organism>
<accession>A0AAU9CY53</accession>
<dbReference type="GO" id="GO:0006526">
    <property type="term" value="P:L-arginine biosynthetic process"/>
    <property type="evidence" value="ECO:0007669"/>
    <property type="project" value="UniProtKB-UniRule"/>
</dbReference>
<comment type="catalytic activity">
    <reaction evidence="5">
        <text>N-acetyl-L-glutamate 5-semialdehyde + phosphate + NADP(+) = N-acetyl-L-glutamyl 5-phosphate + NADPH + H(+)</text>
        <dbReference type="Rhea" id="RHEA:21588"/>
        <dbReference type="ChEBI" id="CHEBI:15378"/>
        <dbReference type="ChEBI" id="CHEBI:29123"/>
        <dbReference type="ChEBI" id="CHEBI:43474"/>
        <dbReference type="ChEBI" id="CHEBI:57783"/>
        <dbReference type="ChEBI" id="CHEBI:57936"/>
        <dbReference type="ChEBI" id="CHEBI:58349"/>
        <dbReference type="EC" id="1.2.1.38"/>
    </reaction>
</comment>
<evidence type="ECO:0000256" key="3">
    <source>
        <dbReference type="ARBA" id="ARBA00022857"/>
    </source>
</evidence>
<feature type="domain" description="Semialdehyde dehydrogenase NAD-binding" evidence="7">
    <location>
        <begin position="3"/>
        <end position="127"/>
    </location>
</feature>
<dbReference type="Gene3D" id="3.30.360.10">
    <property type="entry name" value="Dihydrodipicolinate Reductase, domain 2"/>
    <property type="match status" value="1"/>
</dbReference>
<keyword evidence="2 5" id="KW-0028">Amino-acid biosynthesis</keyword>
<dbReference type="Pfam" id="PF01118">
    <property type="entry name" value="Semialdhyde_dh"/>
    <property type="match status" value="1"/>
</dbReference>
<dbReference type="AlphaFoldDB" id="A0AAU9CY53"/>
<proteinExistence type="inferred from homology"/>
<geneLocation type="plasmid" evidence="8 9">
    <name>pFA1</name>
</geneLocation>
<dbReference type="CDD" id="cd23934">
    <property type="entry name" value="AGPR_1_C"/>
    <property type="match status" value="1"/>
</dbReference>
<dbReference type="PROSITE" id="PS01224">
    <property type="entry name" value="ARGC"/>
    <property type="match status" value="1"/>
</dbReference>
<dbReference type="CDD" id="cd17895">
    <property type="entry name" value="AGPR_1_N"/>
    <property type="match status" value="1"/>
</dbReference>
<dbReference type="SUPFAM" id="SSF55347">
    <property type="entry name" value="Glyceraldehyde-3-phosphate dehydrogenase-like, C-terminal domain"/>
    <property type="match status" value="1"/>
</dbReference>
<dbReference type="GO" id="GO:0051287">
    <property type="term" value="F:NAD binding"/>
    <property type="evidence" value="ECO:0007669"/>
    <property type="project" value="InterPro"/>
</dbReference>
<protein>
    <recommendedName>
        <fullName evidence="5">N-acetyl-gamma-glutamyl-phosphate reductase</fullName>
        <shortName evidence="5">AGPR</shortName>
        <ecNumber evidence="5">1.2.1.38</ecNumber>
    </recommendedName>
    <alternativeName>
        <fullName evidence="5">N-acetyl-glutamate semialdehyde dehydrogenase</fullName>
        <shortName evidence="5">NAGSA dehydrogenase</shortName>
    </alternativeName>
</protein>
<dbReference type="EMBL" id="AP025315">
    <property type="protein sequence ID" value="BDD11439.1"/>
    <property type="molecule type" value="Genomic_DNA"/>
</dbReference>
<keyword evidence="8" id="KW-0614">Plasmid</keyword>
<dbReference type="InterPro" id="IPR050085">
    <property type="entry name" value="AGPR"/>
</dbReference>
<dbReference type="InterPro" id="IPR000534">
    <property type="entry name" value="Semialdehyde_DH_NAD-bd"/>
</dbReference>
<dbReference type="HAMAP" id="MF_00150">
    <property type="entry name" value="ArgC_type1"/>
    <property type="match status" value="1"/>
</dbReference>
<dbReference type="EC" id="1.2.1.38" evidence="5"/>
<keyword evidence="5" id="KW-0963">Cytoplasm</keyword>
<evidence type="ECO:0000256" key="4">
    <source>
        <dbReference type="ARBA" id="ARBA00023002"/>
    </source>
</evidence>
<keyword evidence="9" id="KW-1185">Reference proteome</keyword>
<dbReference type="Pfam" id="PF22698">
    <property type="entry name" value="Semialdhyde_dhC_1"/>
    <property type="match status" value="1"/>
</dbReference>
<comment type="subcellular location">
    <subcellularLocation>
        <location evidence="5">Cytoplasm</location>
    </subcellularLocation>
</comment>
<sequence length="324" mass="35445">MIKVGIAGAAGYTAGELLRLLINHPETELVSAQSNSQKGKKISDIHTDLEGETDLCFDADLSKDCDVVFLCMGHGKSREFMETTDLGANTNVIDLSHDFRLADTCAWKNDEFIYGLPELNKDAVRSAKYIANPGCFATGIQLSMLPLAKAGKLGSNVHVHGVTGSTGAGQRPTGTTHFSWRDNNVSVYKAFGHQHVDEIVRSWQTAGEFENKLHFVPVRGNFSRGIFISAYTEFDGTTEEAHKLYSEFYEGHPFTIVSEKDVALKQAVNTNKCLINVKVYDGTLHVTAVIDNLLKGASGQALHNMNLMFGLEETLGLKLKPSAF</sequence>
<dbReference type="SMART" id="SM00859">
    <property type="entry name" value="Semialdhyde_dh"/>
    <property type="match status" value="1"/>
</dbReference>
<dbReference type="PANTHER" id="PTHR32338">
    <property type="entry name" value="N-ACETYL-GAMMA-GLUTAMYL-PHOSPHATE REDUCTASE, CHLOROPLASTIC-RELATED-RELATED"/>
    <property type="match status" value="1"/>
</dbReference>
<dbReference type="InterPro" id="IPR058924">
    <property type="entry name" value="AGPR_dimerisation_dom"/>
</dbReference>
<dbReference type="RefSeq" id="WP_338394935.1">
    <property type="nucleotide sequence ID" value="NZ_AP025315.1"/>
</dbReference>
<dbReference type="NCBIfam" id="TIGR01850">
    <property type="entry name" value="argC"/>
    <property type="match status" value="1"/>
</dbReference>
<dbReference type="GO" id="GO:0005737">
    <property type="term" value="C:cytoplasm"/>
    <property type="evidence" value="ECO:0007669"/>
    <property type="project" value="UniProtKB-SubCell"/>
</dbReference>
<comment type="pathway">
    <text evidence="5">Amino-acid biosynthesis; L-arginine biosynthesis; N(2)-acetyl-L-ornithine from L-glutamate: step 3/4.</text>
</comment>
<dbReference type="PANTHER" id="PTHR32338:SF10">
    <property type="entry name" value="N-ACETYL-GAMMA-GLUTAMYL-PHOSPHATE REDUCTASE, CHLOROPLASTIC-RELATED"/>
    <property type="match status" value="1"/>
</dbReference>
<evidence type="ECO:0000256" key="2">
    <source>
        <dbReference type="ARBA" id="ARBA00022605"/>
    </source>
</evidence>
<feature type="active site" evidence="5 6">
    <location>
        <position position="135"/>
    </location>
</feature>
<dbReference type="KEGG" id="fax:FUAX_38710"/>
<keyword evidence="1 5" id="KW-0055">Arginine biosynthesis</keyword>
<dbReference type="GO" id="GO:0003942">
    <property type="term" value="F:N-acetyl-gamma-glutamyl-phosphate reductase activity"/>
    <property type="evidence" value="ECO:0007669"/>
    <property type="project" value="UniProtKB-UniRule"/>
</dbReference>
<gene>
    <name evidence="5 8" type="primary">argC</name>
    <name evidence="8" type="ORF">FUAX_38710</name>
</gene>
<comment type="similarity">
    <text evidence="5">Belongs to the NAGSA dehydrogenase family. Type 1 subfamily.</text>
</comment>
<evidence type="ECO:0000313" key="8">
    <source>
        <dbReference type="EMBL" id="BDD11439.1"/>
    </source>
</evidence>
<evidence type="ECO:0000259" key="7">
    <source>
        <dbReference type="SMART" id="SM00859"/>
    </source>
</evidence>
<dbReference type="Gene3D" id="3.40.50.720">
    <property type="entry name" value="NAD(P)-binding Rossmann-like Domain"/>
    <property type="match status" value="1"/>
</dbReference>
<evidence type="ECO:0000256" key="5">
    <source>
        <dbReference type="HAMAP-Rule" id="MF_00150"/>
    </source>
</evidence>
<dbReference type="InterPro" id="IPR036291">
    <property type="entry name" value="NAD(P)-bd_dom_sf"/>
</dbReference>
<dbReference type="InterPro" id="IPR023013">
    <property type="entry name" value="AGPR_AS"/>
</dbReference>
<evidence type="ECO:0000256" key="1">
    <source>
        <dbReference type="ARBA" id="ARBA00022571"/>
    </source>
</evidence>
<dbReference type="GO" id="GO:0070401">
    <property type="term" value="F:NADP+ binding"/>
    <property type="evidence" value="ECO:0007669"/>
    <property type="project" value="InterPro"/>
</dbReference>